<evidence type="ECO:0000256" key="8">
    <source>
        <dbReference type="ARBA" id="ARBA00022777"/>
    </source>
</evidence>
<comment type="catalytic activity">
    <reaction evidence="12">
        <text>L-threonyl-[protein] + ATP = O-phospho-L-threonyl-[protein] + ADP + H(+)</text>
        <dbReference type="Rhea" id="RHEA:46608"/>
        <dbReference type="Rhea" id="RHEA-COMP:11060"/>
        <dbReference type="Rhea" id="RHEA-COMP:11605"/>
        <dbReference type="ChEBI" id="CHEBI:15378"/>
        <dbReference type="ChEBI" id="CHEBI:30013"/>
        <dbReference type="ChEBI" id="CHEBI:30616"/>
        <dbReference type="ChEBI" id="CHEBI:61977"/>
        <dbReference type="ChEBI" id="CHEBI:456216"/>
        <dbReference type="EC" id="2.7.11.1"/>
    </reaction>
</comment>
<keyword evidence="8" id="KW-0418">Kinase</keyword>
<dbReference type="Proteomes" id="UP000027120">
    <property type="component" value="Unassembled WGS sequence"/>
</dbReference>
<feature type="non-terminal residue" evidence="16">
    <location>
        <position position="1"/>
    </location>
</feature>
<evidence type="ECO:0000313" key="16">
    <source>
        <dbReference type="EMBL" id="KDO35997.1"/>
    </source>
</evidence>
<dbReference type="InterPro" id="IPR001245">
    <property type="entry name" value="Ser-Thr/Tyr_kinase_cat_dom"/>
</dbReference>
<name>A0A067DAG3_CITSI</name>
<gene>
    <name evidence="16" type="ORF">CISIN_1g039406mg</name>
</gene>
<evidence type="ECO:0000256" key="14">
    <source>
        <dbReference type="SAM" id="MobiDB-lite"/>
    </source>
</evidence>
<evidence type="ECO:0000256" key="12">
    <source>
        <dbReference type="ARBA" id="ARBA00047899"/>
    </source>
</evidence>
<evidence type="ECO:0000313" key="17">
    <source>
        <dbReference type="Proteomes" id="UP000027120"/>
    </source>
</evidence>
<reference evidence="16 17" key="1">
    <citation type="submission" date="2014-04" db="EMBL/GenBank/DDBJ databases">
        <authorList>
            <consortium name="International Citrus Genome Consortium"/>
            <person name="Gmitter F."/>
            <person name="Chen C."/>
            <person name="Farmerie W."/>
            <person name="Harkins T."/>
            <person name="Desany B."/>
            <person name="Mohiuddin M."/>
            <person name="Kodira C."/>
            <person name="Borodovsky M."/>
            <person name="Lomsadze A."/>
            <person name="Burns P."/>
            <person name="Jenkins J."/>
            <person name="Prochnik S."/>
            <person name="Shu S."/>
            <person name="Chapman J."/>
            <person name="Pitluck S."/>
            <person name="Schmutz J."/>
            <person name="Rokhsar D."/>
        </authorList>
    </citation>
    <scope>NUCLEOTIDE SEQUENCE</scope>
</reference>
<dbReference type="Gene3D" id="1.10.510.10">
    <property type="entry name" value="Transferase(Phosphotransferase) domain 1"/>
    <property type="match status" value="1"/>
</dbReference>
<keyword evidence="5" id="KW-0808">Transferase</keyword>
<keyword evidence="17" id="KW-1185">Reference proteome</keyword>
<proteinExistence type="predicted"/>
<organism evidence="16 17">
    <name type="scientific">Citrus sinensis</name>
    <name type="common">Sweet orange</name>
    <name type="synonym">Citrus aurantium var. sinensis</name>
    <dbReference type="NCBI Taxonomy" id="2711"/>
    <lineage>
        <taxon>Eukaryota</taxon>
        <taxon>Viridiplantae</taxon>
        <taxon>Streptophyta</taxon>
        <taxon>Embryophyta</taxon>
        <taxon>Tracheophyta</taxon>
        <taxon>Spermatophyta</taxon>
        <taxon>Magnoliopsida</taxon>
        <taxon>eudicotyledons</taxon>
        <taxon>Gunneridae</taxon>
        <taxon>Pentapetalae</taxon>
        <taxon>rosids</taxon>
        <taxon>malvids</taxon>
        <taxon>Sapindales</taxon>
        <taxon>Rutaceae</taxon>
        <taxon>Aurantioideae</taxon>
        <taxon>Citrus</taxon>
    </lineage>
</organism>
<dbReference type="InterPro" id="IPR000719">
    <property type="entry name" value="Prot_kinase_dom"/>
</dbReference>
<evidence type="ECO:0000256" key="7">
    <source>
        <dbReference type="ARBA" id="ARBA00022741"/>
    </source>
</evidence>
<dbReference type="InterPro" id="IPR020635">
    <property type="entry name" value="Tyr_kinase_cat_dom"/>
</dbReference>
<dbReference type="SMART" id="SM00219">
    <property type="entry name" value="TyrKc"/>
    <property type="match status" value="1"/>
</dbReference>
<evidence type="ECO:0000256" key="10">
    <source>
        <dbReference type="ARBA" id="ARBA00022989"/>
    </source>
</evidence>
<dbReference type="InterPro" id="IPR011009">
    <property type="entry name" value="Kinase-like_dom_sf"/>
</dbReference>
<evidence type="ECO:0000256" key="4">
    <source>
        <dbReference type="ARBA" id="ARBA00022527"/>
    </source>
</evidence>
<dbReference type="PROSITE" id="PS50011">
    <property type="entry name" value="PROTEIN_KINASE_DOM"/>
    <property type="match status" value="1"/>
</dbReference>
<dbReference type="GO" id="GO:0005886">
    <property type="term" value="C:plasma membrane"/>
    <property type="evidence" value="ECO:0000318"/>
    <property type="project" value="GO_Central"/>
</dbReference>
<evidence type="ECO:0000256" key="9">
    <source>
        <dbReference type="ARBA" id="ARBA00022840"/>
    </source>
</evidence>
<keyword evidence="6" id="KW-0812">Transmembrane</keyword>
<dbReference type="GO" id="GO:0005524">
    <property type="term" value="F:ATP binding"/>
    <property type="evidence" value="ECO:0007669"/>
    <property type="project" value="UniProtKB-KW"/>
</dbReference>
<keyword evidence="10" id="KW-1133">Transmembrane helix</keyword>
<comment type="subcellular location">
    <subcellularLocation>
        <location evidence="1">Cell membrane</location>
        <topology evidence="1">Single-pass membrane protein</topology>
    </subcellularLocation>
</comment>
<comment type="catalytic activity">
    <reaction evidence="13">
        <text>L-seryl-[protein] + ATP = O-phospho-L-seryl-[protein] + ADP + H(+)</text>
        <dbReference type="Rhea" id="RHEA:17989"/>
        <dbReference type="Rhea" id="RHEA-COMP:9863"/>
        <dbReference type="Rhea" id="RHEA-COMP:11604"/>
        <dbReference type="ChEBI" id="CHEBI:15378"/>
        <dbReference type="ChEBI" id="CHEBI:29999"/>
        <dbReference type="ChEBI" id="CHEBI:30616"/>
        <dbReference type="ChEBI" id="CHEBI:83421"/>
        <dbReference type="ChEBI" id="CHEBI:456216"/>
        <dbReference type="EC" id="2.7.11.1"/>
    </reaction>
</comment>
<feature type="domain" description="Protein kinase" evidence="15">
    <location>
        <begin position="101"/>
        <end position="243"/>
    </location>
</feature>
<dbReference type="PANTHER" id="PTHR47982">
    <property type="entry name" value="PROLINE-RICH RECEPTOR-LIKE PROTEIN KINASE PERK4"/>
    <property type="match status" value="1"/>
</dbReference>
<dbReference type="Pfam" id="PF07714">
    <property type="entry name" value="PK_Tyr_Ser-Thr"/>
    <property type="match status" value="1"/>
</dbReference>
<dbReference type="SMR" id="A0A067DAG3"/>
<keyword evidence="9" id="KW-0067">ATP-binding</keyword>
<evidence type="ECO:0000256" key="1">
    <source>
        <dbReference type="ARBA" id="ARBA00004162"/>
    </source>
</evidence>
<dbReference type="EC" id="2.7.11.1" evidence="2"/>
<keyword evidence="3" id="KW-1003">Cell membrane</keyword>
<dbReference type="InterPro" id="IPR047117">
    <property type="entry name" value="PERK1-13-like"/>
</dbReference>
<dbReference type="GO" id="GO:0004674">
    <property type="term" value="F:protein serine/threonine kinase activity"/>
    <property type="evidence" value="ECO:0007669"/>
    <property type="project" value="UniProtKB-KW"/>
</dbReference>
<keyword evidence="4" id="KW-0723">Serine/threonine-protein kinase</keyword>
<evidence type="ECO:0000256" key="6">
    <source>
        <dbReference type="ARBA" id="ARBA00022692"/>
    </source>
</evidence>
<evidence type="ECO:0000256" key="3">
    <source>
        <dbReference type="ARBA" id="ARBA00022475"/>
    </source>
</evidence>
<dbReference type="SUPFAM" id="SSF56112">
    <property type="entry name" value="Protein kinase-like (PK-like)"/>
    <property type="match status" value="1"/>
</dbReference>
<dbReference type="PANTHER" id="PTHR47982:SF35">
    <property type="entry name" value="PROLINE-RICH RECEPTOR-LIKE PROTEIN KINASE PERK1-RELATED"/>
    <property type="match status" value="1"/>
</dbReference>
<evidence type="ECO:0000256" key="13">
    <source>
        <dbReference type="ARBA" id="ARBA00048679"/>
    </source>
</evidence>
<evidence type="ECO:0000256" key="11">
    <source>
        <dbReference type="ARBA" id="ARBA00023136"/>
    </source>
</evidence>
<keyword evidence="11" id="KW-0472">Membrane</keyword>
<evidence type="ECO:0000259" key="15">
    <source>
        <dbReference type="PROSITE" id="PS50011"/>
    </source>
</evidence>
<sequence>DPYGGRQQHWQQNVPPPAAHVVTQPPRSSPPPLVASSPPHSPVYTPSPPLPPPPFMSNSGGSGSNYSGSEAPILPQSPGLSLGFSKSTFTYEELARATDGFSDANLLRQDGFGYVHRGVLPNGKEGEREFQAEVEIISRVHHKHLVSLVGYYTAGSQRMLVYEFVLNNTLVFHLHGKGQPTMDWPTRIKIALGSAKGLAYLHDDLANILLDFKFEAKVADFGLAKIASDVNTHVSTRVMGTFG</sequence>
<feature type="compositionally biased region" description="Low complexity" evidence="14">
    <location>
        <begin position="56"/>
        <end position="69"/>
    </location>
</feature>
<dbReference type="AlphaFoldDB" id="A0A067DAG3"/>
<protein>
    <recommendedName>
        <fullName evidence="2">non-specific serine/threonine protein kinase</fullName>
        <ecNumber evidence="2">2.7.11.1</ecNumber>
    </recommendedName>
</protein>
<feature type="region of interest" description="Disordered" evidence="14">
    <location>
        <begin position="1"/>
        <end position="72"/>
    </location>
</feature>
<dbReference type="EMBL" id="KK796312">
    <property type="protein sequence ID" value="KDO35997.1"/>
    <property type="molecule type" value="Genomic_DNA"/>
</dbReference>
<keyword evidence="7" id="KW-0547">Nucleotide-binding</keyword>
<dbReference type="GO" id="GO:0004713">
    <property type="term" value="F:protein tyrosine kinase activity"/>
    <property type="evidence" value="ECO:0007669"/>
    <property type="project" value="InterPro"/>
</dbReference>
<evidence type="ECO:0000256" key="2">
    <source>
        <dbReference type="ARBA" id="ARBA00012513"/>
    </source>
</evidence>
<dbReference type="Gene3D" id="3.30.200.20">
    <property type="entry name" value="Phosphorylase Kinase, domain 1"/>
    <property type="match status" value="1"/>
</dbReference>
<accession>A0A067DAG3</accession>
<feature type="compositionally biased region" description="Pro residues" evidence="14">
    <location>
        <begin position="27"/>
        <end position="55"/>
    </location>
</feature>
<evidence type="ECO:0000256" key="5">
    <source>
        <dbReference type="ARBA" id="ARBA00022679"/>
    </source>
</evidence>